<keyword evidence="2" id="KW-1185">Reference proteome</keyword>
<dbReference type="Proteomes" id="UP001642483">
    <property type="component" value="Unassembled WGS sequence"/>
</dbReference>
<accession>A0ABP0GD77</accession>
<gene>
    <name evidence="1" type="ORF">CVLEPA_LOCUS20773</name>
</gene>
<dbReference type="EMBL" id="CAWYQH010000108">
    <property type="protein sequence ID" value="CAK8688801.1"/>
    <property type="molecule type" value="Genomic_DNA"/>
</dbReference>
<name>A0ABP0GD77_CLALP</name>
<proteinExistence type="predicted"/>
<evidence type="ECO:0000313" key="1">
    <source>
        <dbReference type="EMBL" id="CAK8688801.1"/>
    </source>
</evidence>
<reference evidence="1 2" key="1">
    <citation type="submission" date="2024-02" db="EMBL/GenBank/DDBJ databases">
        <authorList>
            <person name="Daric V."/>
            <person name="Darras S."/>
        </authorList>
    </citation>
    <scope>NUCLEOTIDE SEQUENCE [LARGE SCALE GENOMIC DNA]</scope>
</reference>
<organism evidence="1 2">
    <name type="scientific">Clavelina lepadiformis</name>
    <name type="common">Light-bulb sea squirt</name>
    <name type="synonym">Ascidia lepadiformis</name>
    <dbReference type="NCBI Taxonomy" id="159417"/>
    <lineage>
        <taxon>Eukaryota</taxon>
        <taxon>Metazoa</taxon>
        <taxon>Chordata</taxon>
        <taxon>Tunicata</taxon>
        <taxon>Ascidiacea</taxon>
        <taxon>Aplousobranchia</taxon>
        <taxon>Clavelinidae</taxon>
        <taxon>Clavelina</taxon>
    </lineage>
</organism>
<protein>
    <submittedName>
        <fullName evidence="1">Uncharacterized protein</fullName>
    </submittedName>
</protein>
<sequence>MVDLELCDLFDVYVSGLAQQRPYSNVSDFKRQGATRDLPAGLLPRFKFVSPILFVKCTVFLNVFAPVLQVESIEFLCAGRTKHRCNMTLKNQSALISCGNCVCFTVIDTFM</sequence>
<evidence type="ECO:0000313" key="2">
    <source>
        <dbReference type="Proteomes" id="UP001642483"/>
    </source>
</evidence>
<comment type="caution">
    <text evidence="1">The sequence shown here is derived from an EMBL/GenBank/DDBJ whole genome shotgun (WGS) entry which is preliminary data.</text>
</comment>